<dbReference type="GO" id="GO:0016020">
    <property type="term" value="C:membrane"/>
    <property type="evidence" value="ECO:0007669"/>
    <property type="project" value="InterPro"/>
</dbReference>
<dbReference type="SUPFAM" id="SSF58104">
    <property type="entry name" value="Methyl-accepting chemotaxis protein (MCP) signaling domain"/>
    <property type="match status" value="1"/>
</dbReference>
<organism evidence="8 9">
    <name type="scientific">Pannonibacter tanglangensis</name>
    <dbReference type="NCBI Taxonomy" id="2750084"/>
    <lineage>
        <taxon>Bacteria</taxon>
        <taxon>Pseudomonadati</taxon>
        <taxon>Pseudomonadota</taxon>
        <taxon>Alphaproteobacteria</taxon>
        <taxon>Hyphomicrobiales</taxon>
        <taxon>Stappiaceae</taxon>
        <taxon>Pannonibacter</taxon>
    </lineage>
</organism>
<feature type="domain" description="Methyl-accepting transducer" evidence="6">
    <location>
        <begin position="288"/>
        <end position="524"/>
    </location>
</feature>
<dbReference type="InterPro" id="IPR004089">
    <property type="entry name" value="MCPsignal_dom"/>
</dbReference>
<dbReference type="CDD" id="cd06225">
    <property type="entry name" value="HAMP"/>
    <property type="match status" value="1"/>
</dbReference>
<evidence type="ECO:0000256" key="4">
    <source>
        <dbReference type="SAM" id="Phobius"/>
    </source>
</evidence>
<keyword evidence="1 3" id="KW-0807">Transducer</keyword>
<evidence type="ECO:0000259" key="6">
    <source>
        <dbReference type="PROSITE" id="PS50111"/>
    </source>
</evidence>
<evidence type="ECO:0000256" key="2">
    <source>
        <dbReference type="ARBA" id="ARBA00029447"/>
    </source>
</evidence>
<dbReference type="RefSeq" id="WP_161709619.1">
    <property type="nucleotide sequence ID" value="NZ_JAABLQ010000004.1"/>
</dbReference>
<feature type="transmembrane region" description="Helical" evidence="4">
    <location>
        <begin position="181"/>
        <end position="204"/>
    </location>
</feature>
<accession>A0A7X5JA99</accession>
<dbReference type="Pfam" id="PF00672">
    <property type="entry name" value="HAMP"/>
    <property type="match status" value="1"/>
</dbReference>
<dbReference type="GO" id="GO:0006935">
    <property type="term" value="P:chemotaxis"/>
    <property type="evidence" value="ECO:0007669"/>
    <property type="project" value="InterPro"/>
</dbReference>
<keyword evidence="4" id="KW-0812">Transmembrane</keyword>
<dbReference type="PRINTS" id="PR00260">
    <property type="entry name" value="CHEMTRNSDUCR"/>
</dbReference>
<dbReference type="InterPro" id="IPR024478">
    <property type="entry name" value="HlyB_4HB_MCP"/>
</dbReference>
<dbReference type="AlphaFoldDB" id="A0A7X5JA99"/>
<dbReference type="PROSITE" id="PS50111">
    <property type="entry name" value="CHEMOTAXIS_TRANSDUC_2"/>
    <property type="match status" value="1"/>
</dbReference>
<dbReference type="Proteomes" id="UP000586722">
    <property type="component" value="Unassembled WGS sequence"/>
</dbReference>
<sequence length="551" mass="58077">MLGIFALVLVSLAGVSLTAQSGITSVNDRTEEIIDIWLPSVSISQSVEALSYKLQADLLFHVTSGDDQAFAGIERDMQDTRARIDVLFDDYEKLIVSDGERQLFNDMTARWRAFVQVADRIVGLSRDHRNADAAALFAGEGRARYTEAAAALRKIVDLNLTGAADAGKAARATQSSVESSLLLAAAAVFLLIVGASVFVIARVTTPIKALTRSMQTVASGMLETRIPHATMRNEIGDMALCLEGFVADLRAGRKAQAEQAETERRAAEQMALERQKIADTFEQKMGALAEQFHSASEALAGSARNLSATAEETARQTQVVAGAAEHASDNVQTVAAGTEELTASIREISSQVSRSSTITEAAARDGSDASTNIAALYSSAQQIGEVVELISDIAAQTNLLALNATIEAARAGEAGRGFAVVASEVKQLAAQTSRATEEIGRKIGEIQTATSGSVEAIRRMVTTIEDIRALTSSIAGAVEQQTAATAEIATNTQRAAMGAGDVSRNISGVGTAAEMTGEAATQLMTLSGDLSTQSTTLREEVRSFATSLRRG</sequence>
<dbReference type="Pfam" id="PF00015">
    <property type="entry name" value="MCPsignal"/>
    <property type="match status" value="1"/>
</dbReference>
<dbReference type="Gene3D" id="6.10.340.10">
    <property type="match status" value="1"/>
</dbReference>
<dbReference type="Gene3D" id="1.10.287.950">
    <property type="entry name" value="Methyl-accepting chemotaxis protein"/>
    <property type="match status" value="1"/>
</dbReference>
<dbReference type="SMART" id="SM00304">
    <property type="entry name" value="HAMP"/>
    <property type="match status" value="1"/>
</dbReference>
<dbReference type="SMART" id="SM00283">
    <property type="entry name" value="MA"/>
    <property type="match status" value="1"/>
</dbReference>
<dbReference type="GO" id="GO:0004888">
    <property type="term" value="F:transmembrane signaling receptor activity"/>
    <property type="evidence" value="ECO:0007669"/>
    <property type="project" value="InterPro"/>
</dbReference>
<keyword evidence="9" id="KW-1185">Reference proteome</keyword>
<keyword evidence="4" id="KW-1133">Transmembrane helix</keyword>
<feature type="domain" description="HAMP" evidence="7">
    <location>
        <begin position="201"/>
        <end position="254"/>
    </location>
</feature>
<keyword evidence="4" id="KW-0472">Membrane</keyword>
<keyword evidence="5" id="KW-0732">Signal</keyword>
<dbReference type="PANTHER" id="PTHR32089:SF112">
    <property type="entry name" value="LYSOZYME-LIKE PROTEIN-RELATED"/>
    <property type="match status" value="1"/>
</dbReference>
<gene>
    <name evidence="8" type="ORF">GWI72_18690</name>
</gene>
<dbReference type="GO" id="GO:0007165">
    <property type="term" value="P:signal transduction"/>
    <property type="evidence" value="ECO:0007669"/>
    <property type="project" value="UniProtKB-KW"/>
</dbReference>
<protein>
    <submittedName>
        <fullName evidence="8">HAMP domain-containing protein</fullName>
    </submittedName>
</protein>
<dbReference type="EMBL" id="JAABLQ010000004">
    <property type="protein sequence ID" value="NBN80312.1"/>
    <property type="molecule type" value="Genomic_DNA"/>
</dbReference>
<evidence type="ECO:0000313" key="9">
    <source>
        <dbReference type="Proteomes" id="UP000586722"/>
    </source>
</evidence>
<dbReference type="Pfam" id="PF12729">
    <property type="entry name" value="4HB_MCP_1"/>
    <property type="match status" value="1"/>
</dbReference>
<proteinExistence type="inferred from homology"/>
<dbReference type="InterPro" id="IPR047347">
    <property type="entry name" value="YvaQ-like_sensor"/>
</dbReference>
<feature type="chain" id="PRO_5031148207" evidence="5">
    <location>
        <begin position="22"/>
        <end position="551"/>
    </location>
</feature>
<reference evidence="9" key="1">
    <citation type="submission" date="2020-01" db="EMBL/GenBank/DDBJ databases">
        <authorList>
            <person name="Fang Y."/>
            <person name="Sun R."/>
            <person name="Nie L."/>
            <person name="He J."/>
            <person name="Hao L."/>
            <person name="Wang L."/>
            <person name="Su S."/>
            <person name="Lv E."/>
            <person name="Zhang Z."/>
            <person name="Xie R."/>
            <person name="Liu H."/>
        </authorList>
    </citation>
    <scope>NUCLEOTIDE SEQUENCE [LARGE SCALE GENOMIC DNA]</scope>
    <source>
        <strain evidence="9">XCT-53</strain>
    </source>
</reference>
<dbReference type="PROSITE" id="PS50885">
    <property type="entry name" value="HAMP"/>
    <property type="match status" value="1"/>
</dbReference>
<feature type="signal peptide" evidence="5">
    <location>
        <begin position="1"/>
        <end position="21"/>
    </location>
</feature>
<comment type="similarity">
    <text evidence="2">Belongs to the methyl-accepting chemotaxis (MCP) protein family.</text>
</comment>
<comment type="caution">
    <text evidence="8">The sequence shown here is derived from an EMBL/GenBank/DDBJ whole genome shotgun (WGS) entry which is preliminary data.</text>
</comment>
<dbReference type="InterPro" id="IPR004090">
    <property type="entry name" value="Chemotax_Me-accpt_rcpt"/>
</dbReference>
<evidence type="ECO:0000256" key="1">
    <source>
        <dbReference type="ARBA" id="ARBA00023224"/>
    </source>
</evidence>
<evidence type="ECO:0000259" key="7">
    <source>
        <dbReference type="PROSITE" id="PS50885"/>
    </source>
</evidence>
<name>A0A7X5JA99_9HYPH</name>
<dbReference type="PANTHER" id="PTHR32089">
    <property type="entry name" value="METHYL-ACCEPTING CHEMOTAXIS PROTEIN MCPB"/>
    <property type="match status" value="1"/>
</dbReference>
<evidence type="ECO:0000313" key="8">
    <source>
        <dbReference type="EMBL" id="NBN80312.1"/>
    </source>
</evidence>
<dbReference type="InterPro" id="IPR003660">
    <property type="entry name" value="HAMP_dom"/>
</dbReference>
<dbReference type="CDD" id="cd19411">
    <property type="entry name" value="MCP2201-like_sensor"/>
    <property type="match status" value="1"/>
</dbReference>
<evidence type="ECO:0000256" key="5">
    <source>
        <dbReference type="SAM" id="SignalP"/>
    </source>
</evidence>
<evidence type="ECO:0000256" key="3">
    <source>
        <dbReference type="PROSITE-ProRule" id="PRU00284"/>
    </source>
</evidence>